<dbReference type="GO" id="GO:0004032">
    <property type="term" value="F:aldose reductase (NADPH) activity"/>
    <property type="evidence" value="ECO:0000318"/>
    <property type="project" value="GO_Central"/>
</dbReference>
<organism evidence="6 7">
    <name type="scientific">Lactuca sativa</name>
    <name type="common">Garden lettuce</name>
    <dbReference type="NCBI Taxonomy" id="4236"/>
    <lineage>
        <taxon>Eukaryota</taxon>
        <taxon>Viridiplantae</taxon>
        <taxon>Streptophyta</taxon>
        <taxon>Embryophyta</taxon>
        <taxon>Tracheophyta</taxon>
        <taxon>Spermatophyta</taxon>
        <taxon>Magnoliopsida</taxon>
        <taxon>eudicotyledons</taxon>
        <taxon>Gunneridae</taxon>
        <taxon>Pentapetalae</taxon>
        <taxon>asterids</taxon>
        <taxon>campanulids</taxon>
        <taxon>Asterales</taxon>
        <taxon>Asteraceae</taxon>
        <taxon>Cichorioideae</taxon>
        <taxon>Cichorieae</taxon>
        <taxon>Lactucinae</taxon>
        <taxon>Lactuca</taxon>
    </lineage>
</organism>
<dbReference type="CDD" id="cd19124">
    <property type="entry name" value="AKR_AKR4A_4B"/>
    <property type="match status" value="1"/>
</dbReference>
<dbReference type="InterPro" id="IPR044497">
    <property type="entry name" value="AKR4A/B"/>
</dbReference>
<dbReference type="PRINTS" id="PR00069">
    <property type="entry name" value="ALDKETRDTASE"/>
</dbReference>
<dbReference type="InterPro" id="IPR036812">
    <property type="entry name" value="NAD(P)_OxRdtase_dom_sf"/>
</dbReference>
<dbReference type="GO" id="GO:0044550">
    <property type="term" value="P:secondary metabolite biosynthetic process"/>
    <property type="evidence" value="ECO:0007669"/>
    <property type="project" value="UniProtKB-ARBA"/>
</dbReference>
<sequence length="322" mass="36258">MESIPETTISSSNGRRRIPLIGMGMAMLVEGSDKVKATVVEAIKVGYRHFDTAALYGTEKALGEGITEALRQGLINSRAEIFVTTKLWCNSAEGHLVLPAIKQSLQNLGLDYVDLYLIHWPLKLNQEEFKLPIPKECIAAINIKDVWEGMEKCQNLGLTKSIGVSNFAPRKIEEILSFAKIPPAVNQVEMNPLWQQKKLNEFCKKNDILITAYSPLGASGTKWGHNRVMECEVLQDIAKSKGKTVAQISLRWIYEQGVSFVVKSFNTERMKQNLEIFDWSLTEEELNKISQIPQRKHVYLIGSFVTEPNDVMAEIDADLSFQ</sequence>
<proteinExistence type="predicted"/>
<evidence type="ECO:0000256" key="2">
    <source>
        <dbReference type="PIRSR" id="PIRSR000097-1"/>
    </source>
</evidence>
<dbReference type="PIRSF" id="PIRSF000097">
    <property type="entry name" value="AKR"/>
    <property type="match status" value="1"/>
</dbReference>
<evidence type="ECO:0000256" key="1">
    <source>
        <dbReference type="ARBA" id="ARBA00023002"/>
    </source>
</evidence>
<gene>
    <name evidence="6" type="ORF">LSAT_V11C800402800</name>
</gene>
<dbReference type="InterPro" id="IPR018170">
    <property type="entry name" value="Aldo/ket_reductase_CS"/>
</dbReference>
<dbReference type="PROSITE" id="PS00063">
    <property type="entry name" value="ALDOKETO_REDUCTASE_3"/>
    <property type="match status" value="1"/>
</dbReference>
<dbReference type="OrthoDB" id="416253at2759"/>
<dbReference type="EMBL" id="NBSK02000008">
    <property type="protein sequence ID" value="KAJ0191565.1"/>
    <property type="molecule type" value="Genomic_DNA"/>
</dbReference>
<keyword evidence="7" id="KW-1185">Reference proteome</keyword>
<protein>
    <recommendedName>
        <fullName evidence="5">NADP-dependent oxidoreductase domain-containing protein</fullName>
    </recommendedName>
</protein>
<dbReference type="SUPFAM" id="SSF51430">
    <property type="entry name" value="NAD(P)-linked oxidoreductase"/>
    <property type="match status" value="1"/>
</dbReference>
<dbReference type="PANTHER" id="PTHR11732">
    <property type="entry name" value="ALDO/KETO REDUCTASE"/>
    <property type="match status" value="1"/>
</dbReference>
<dbReference type="Gene3D" id="3.20.20.100">
    <property type="entry name" value="NADP-dependent oxidoreductase domain"/>
    <property type="match status" value="1"/>
</dbReference>
<feature type="site" description="Lowers pKa of active site Tyr" evidence="4">
    <location>
        <position position="86"/>
    </location>
</feature>
<dbReference type="PROSITE" id="PS00062">
    <property type="entry name" value="ALDOKETO_REDUCTASE_2"/>
    <property type="match status" value="1"/>
</dbReference>
<feature type="binding site" evidence="3">
    <location>
        <position position="119"/>
    </location>
    <ligand>
        <name>substrate</name>
    </ligand>
</feature>
<comment type="caution">
    <text evidence="6">The sequence shown here is derived from an EMBL/GenBank/DDBJ whole genome shotgun (WGS) entry which is preliminary data.</text>
</comment>
<keyword evidence="1" id="KW-0560">Oxidoreductase</keyword>
<evidence type="ECO:0000256" key="4">
    <source>
        <dbReference type="PIRSR" id="PIRSR000097-3"/>
    </source>
</evidence>
<dbReference type="Gramene" id="rna-gnl|WGS:NBSK|LSAT_8X33661_mrna">
    <property type="protein sequence ID" value="cds-PLY98009.1"/>
    <property type="gene ID" value="gene-LSAT_8X33661"/>
</dbReference>
<dbReference type="FunFam" id="3.20.20.100:FF:000014">
    <property type="entry name" value="NAD(P)-linked oxidoreductase superfamily protein"/>
    <property type="match status" value="1"/>
</dbReference>
<accession>A0A9R1URI1</accession>
<dbReference type="Proteomes" id="UP000235145">
    <property type="component" value="Unassembled WGS sequence"/>
</dbReference>
<dbReference type="AlphaFoldDB" id="A0A9R1URI1"/>
<evidence type="ECO:0000313" key="7">
    <source>
        <dbReference type="Proteomes" id="UP000235145"/>
    </source>
</evidence>
<evidence type="ECO:0000313" key="6">
    <source>
        <dbReference type="EMBL" id="KAJ0191565.1"/>
    </source>
</evidence>
<dbReference type="InterPro" id="IPR020471">
    <property type="entry name" value="AKR"/>
</dbReference>
<name>A0A9R1URI1_LACSA</name>
<dbReference type="Pfam" id="PF00248">
    <property type="entry name" value="Aldo_ket_red"/>
    <property type="match status" value="1"/>
</dbReference>
<evidence type="ECO:0000256" key="3">
    <source>
        <dbReference type="PIRSR" id="PIRSR000097-2"/>
    </source>
</evidence>
<feature type="active site" description="Proton donor" evidence="2">
    <location>
        <position position="56"/>
    </location>
</feature>
<dbReference type="GO" id="GO:0005829">
    <property type="term" value="C:cytosol"/>
    <property type="evidence" value="ECO:0000318"/>
    <property type="project" value="GO_Central"/>
</dbReference>
<dbReference type="InterPro" id="IPR023210">
    <property type="entry name" value="NADP_OxRdtase_dom"/>
</dbReference>
<feature type="domain" description="NADP-dependent oxidoreductase" evidence="5">
    <location>
        <begin position="21"/>
        <end position="292"/>
    </location>
</feature>
<dbReference type="PROSITE" id="PS00798">
    <property type="entry name" value="ALDOKETO_REDUCTASE_1"/>
    <property type="match status" value="1"/>
</dbReference>
<evidence type="ECO:0000259" key="5">
    <source>
        <dbReference type="Pfam" id="PF00248"/>
    </source>
</evidence>
<reference evidence="6 7" key="1">
    <citation type="journal article" date="2017" name="Nat. Commun.">
        <title>Genome assembly with in vitro proximity ligation data and whole-genome triplication in lettuce.</title>
        <authorList>
            <person name="Reyes-Chin-Wo S."/>
            <person name="Wang Z."/>
            <person name="Yang X."/>
            <person name="Kozik A."/>
            <person name="Arikit S."/>
            <person name="Song C."/>
            <person name="Xia L."/>
            <person name="Froenicke L."/>
            <person name="Lavelle D.O."/>
            <person name="Truco M.J."/>
            <person name="Xia R."/>
            <person name="Zhu S."/>
            <person name="Xu C."/>
            <person name="Xu H."/>
            <person name="Xu X."/>
            <person name="Cox K."/>
            <person name="Korf I."/>
            <person name="Meyers B.C."/>
            <person name="Michelmore R.W."/>
        </authorList>
    </citation>
    <scope>NUCLEOTIDE SEQUENCE [LARGE SCALE GENOMIC DNA]</scope>
    <source>
        <strain evidence="7">cv. Salinas</strain>
        <tissue evidence="6">Seedlings</tissue>
    </source>
</reference>